<feature type="domain" description="AB hydrolase-1" evidence="1">
    <location>
        <begin position="37"/>
        <end position="284"/>
    </location>
</feature>
<keyword evidence="2" id="KW-0378">Hydrolase</keyword>
<dbReference type="RefSeq" id="WP_271317043.1">
    <property type="nucleotide sequence ID" value="NZ_JABXJJ020000080.1"/>
</dbReference>
<reference evidence="2" key="1">
    <citation type="submission" date="2023-05" db="EMBL/GenBank/DDBJ databases">
        <title>Streptantibioticus silvisoli sp. nov., acidotolerant actinomycetes 1 from pine litter.</title>
        <authorList>
            <person name="Swiecimska M."/>
            <person name="Golinska P."/>
            <person name="Sangal V."/>
            <person name="Wachnowicz B."/>
            <person name="Goodfellow M."/>
        </authorList>
    </citation>
    <scope>NUCLEOTIDE SEQUENCE</scope>
    <source>
        <strain evidence="2">SL13</strain>
    </source>
</reference>
<dbReference type="AlphaFoldDB" id="A0AA90KJD2"/>
<accession>A0AA90KJD2</accession>
<dbReference type="PRINTS" id="PR00111">
    <property type="entry name" value="ABHYDROLASE"/>
</dbReference>
<dbReference type="Pfam" id="PF00561">
    <property type="entry name" value="Abhydrolase_1"/>
    <property type="match status" value="1"/>
</dbReference>
<gene>
    <name evidence="2" type="ORF">POF50_034810</name>
</gene>
<dbReference type="InterPro" id="IPR029058">
    <property type="entry name" value="AB_hydrolase_fold"/>
</dbReference>
<evidence type="ECO:0000259" key="1">
    <source>
        <dbReference type="Pfam" id="PF00561"/>
    </source>
</evidence>
<dbReference type="GO" id="GO:0016787">
    <property type="term" value="F:hydrolase activity"/>
    <property type="evidence" value="ECO:0007669"/>
    <property type="project" value="UniProtKB-KW"/>
</dbReference>
<dbReference type="SUPFAM" id="SSF53474">
    <property type="entry name" value="alpha/beta-Hydrolases"/>
    <property type="match status" value="1"/>
</dbReference>
<dbReference type="InterPro" id="IPR000073">
    <property type="entry name" value="AB_hydrolase_1"/>
</dbReference>
<proteinExistence type="predicted"/>
<comment type="caution">
    <text evidence="2">The sequence shown here is derived from an EMBL/GenBank/DDBJ whole genome shotgun (WGS) entry which is preliminary data.</text>
</comment>
<dbReference type="PANTHER" id="PTHR43433:SF1">
    <property type="entry name" value="BLL5160 PROTEIN"/>
    <property type="match status" value="1"/>
</dbReference>
<dbReference type="InterPro" id="IPR050471">
    <property type="entry name" value="AB_hydrolase"/>
</dbReference>
<dbReference type="PANTHER" id="PTHR43433">
    <property type="entry name" value="HYDROLASE, ALPHA/BETA FOLD FAMILY PROTEIN"/>
    <property type="match status" value="1"/>
</dbReference>
<name>A0AA90KJD2_9ACTN</name>
<dbReference type="Gene3D" id="3.40.50.1820">
    <property type="entry name" value="alpha/beta hydrolase"/>
    <property type="match status" value="1"/>
</dbReference>
<organism evidence="2">
    <name type="scientific">Streptantibioticus silvisoli</name>
    <dbReference type="NCBI Taxonomy" id="2705255"/>
    <lineage>
        <taxon>Bacteria</taxon>
        <taxon>Bacillati</taxon>
        <taxon>Actinomycetota</taxon>
        <taxon>Actinomycetes</taxon>
        <taxon>Kitasatosporales</taxon>
        <taxon>Streptomycetaceae</taxon>
        <taxon>Streptantibioticus</taxon>
    </lineage>
</organism>
<dbReference type="EMBL" id="JABXJJ020000080">
    <property type="protein sequence ID" value="MDI5974460.1"/>
    <property type="molecule type" value="Genomic_DNA"/>
</dbReference>
<evidence type="ECO:0000313" key="2">
    <source>
        <dbReference type="EMBL" id="MDI5974460.1"/>
    </source>
</evidence>
<sequence length="312" mass="32910">MSAPDRYAPPTPRRTAFVHSADGTRIAYEEHGPQDAPTIVLSHGWTCSTVFWAAVIRELAPDWRVVAYDQRGHGRSGTPRDRSGYSTDALADDLEAVLCAALPDGAPALLAGHSMGGMTLMAAADRPAVRARTAAVLLASTGSGRLVDATLVLPARVRSPRIRRAFHRALLHSSAPLGPQGPLLRAALKYGVMAPGSTPAQVAAVTRIVAACGRRQRAGWGRVLAGLNLDAGVTALRAPTAVLVGTADKLTPRTHAHGMAARLPHGLGVTELPGLGHMTPIEDPDAVVRVLRDLARQYLKPRHEIAKEGESA</sequence>
<protein>
    <submittedName>
        <fullName evidence="2">Alpha/beta fold hydrolase</fullName>
    </submittedName>
</protein>